<dbReference type="SUPFAM" id="SSF53955">
    <property type="entry name" value="Lysozyme-like"/>
    <property type="match status" value="1"/>
</dbReference>
<dbReference type="EMBL" id="WAIE01000003">
    <property type="protein sequence ID" value="KAB1441746.1"/>
    <property type="molecule type" value="Genomic_DNA"/>
</dbReference>
<dbReference type="InterPro" id="IPR018392">
    <property type="entry name" value="LysM"/>
</dbReference>
<name>A0A6N6N1Q9_9BACT</name>
<dbReference type="Pfam" id="PF01464">
    <property type="entry name" value="SLT"/>
    <property type="match status" value="1"/>
</dbReference>
<gene>
    <name evidence="2" type="ORF">F8A88_09125</name>
</gene>
<protein>
    <submittedName>
        <fullName evidence="2">Transglycosylase SLT domain-containing protein</fullName>
    </submittedName>
</protein>
<dbReference type="Proteomes" id="UP000438699">
    <property type="component" value="Unassembled WGS sequence"/>
</dbReference>
<dbReference type="OrthoDB" id="9815002at2"/>
<proteinExistence type="predicted"/>
<keyword evidence="3" id="KW-1185">Reference proteome</keyword>
<evidence type="ECO:0000259" key="1">
    <source>
        <dbReference type="PROSITE" id="PS51782"/>
    </source>
</evidence>
<dbReference type="Gene3D" id="1.10.530.10">
    <property type="match status" value="1"/>
</dbReference>
<feature type="domain" description="LysM" evidence="1">
    <location>
        <begin position="328"/>
        <end position="372"/>
    </location>
</feature>
<dbReference type="CDD" id="cd16894">
    <property type="entry name" value="MltD-like"/>
    <property type="match status" value="1"/>
</dbReference>
<dbReference type="Gene3D" id="3.10.350.10">
    <property type="entry name" value="LysM domain"/>
    <property type="match status" value="1"/>
</dbReference>
<dbReference type="InterPro" id="IPR008258">
    <property type="entry name" value="Transglycosylase_SLT_dom_1"/>
</dbReference>
<organism evidence="2 3">
    <name type="scientific">Pseudodesulfovibrio senegalensis</name>
    <dbReference type="NCBI Taxonomy" id="1721087"/>
    <lineage>
        <taxon>Bacteria</taxon>
        <taxon>Pseudomonadati</taxon>
        <taxon>Thermodesulfobacteriota</taxon>
        <taxon>Desulfovibrionia</taxon>
        <taxon>Desulfovibrionales</taxon>
        <taxon>Desulfovibrionaceae</taxon>
    </lineage>
</organism>
<dbReference type="PROSITE" id="PS51782">
    <property type="entry name" value="LYSM"/>
    <property type="match status" value="1"/>
</dbReference>
<dbReference type="SUPFAM" id="SSF54106">
    <property type="entry name" value="LysM domain"/>
    <property type="match status" value="1"/>
</dbReference>
<accession>A0A6N6N1Q9</accession>
<dbReference type="AlphaFoldDB" id="A0A6N6N1Q9"/>
<dbReference type="InterPro" id="IPR023346">
    <property type="entry name" value="Lysozyme-like_dom_sf"/>
</dbReference>
<dbReference type="RefSeq" id="WP_151150838.1">
    <property type="nucleotide sequence ID" value="NZ_WAIE01000003.1"/>
</dbReference>
<dbReference type="SMART" id="SM00257">
    <property type="entry name" value="LysM"/>
    <property type="match status" value="1"/>
</dbReference>
<sequence length="374" mass="43298">MLRLPRLLSALVIFLLLTVPALGQQSVAVNDSRLAQALVAAEFPSVESVARIQGPLTFCGEPVPLQLPDVRERIEKEILLMHWDRAQTLLWIKRTGRYFPHIESLLRANRMPDDLKYLPVIESALRLSVGSNRGARGIWQFIRSTGRKYGLEVDGYVDERRNFYSATKAAIRYLSDLHDQFKSWPLAAAAYNMGENGLEKAIKKQEIRDYYQLHLPTETERYVIRAIAAKMLLSNPDRYGFRLVPQDFYRPIRFDRIRLRCRGYTPLMLVAKAANTTYKNIRDLNPQFIRDRLPHGTHMLFIPEGAAKGFAERYKPLIEQYRAAHKGKVHKVRRGDTLLRIAQRYHMSLTKLLRLNNLTRKSTIHPGQTLIIRR</sequence>
<dbReference type="CDD" id="cd00118">
    <property type="entry name" value="LysM"/>
    <property type="match status" value="1"/>
</dbReference>
<comment type="caution">
    <text evidence="2">The sequence shown here is derived from an EMBL/GenBank/DDBJ whole genome shotgun (WGS) entry which is preliminary data.</text>
</comment>
<reference evidence="2 3" key="1">
    <citation type="journal article" date="2017" name="Int. J. Syst. Evol. Microbiol.">
        <title>Desulfovibrio senegalensis sp. nov., a mesophilic sulfate reducer isolated from marine sediment.</title>
        <authorList>
            <person name="Thioye A."/>
            <person name="Gam Z.B.A."/>
            <person name="Mbengue M."/>
            <person name="Cayol J.L."/>
            <person name="Joseph-Bartoli M."/>
            <person name="Toure-Kane C."/>
            <person name="Labat M."/>
        </authorList>
    </citation>
    <scope>NUCLEOTIDE SEQUENCE [LARGE SCALE GENOMIC DNA]</scope>
    <source>
        <strain evidence="2 3">DSM 101509</strain>
    </source>
</reference>
<evidence type="ECO:0000313" key="3">
    <source>
        <dbReference type="Proteomes" id="UP000438699"/>
    </source>
</evidence>
<dbReference type="InterPro" id="IPR036779">
    <property type="entry name" value="LysM_dom_sf"/>
</dbReference>
<dbReference type="Pfam" id="PF01476">
    <property type="entry name" value="LysM"/>
    <property type="match status" value="1"/>
</dbReference>
<evidence type="ECO:0000313" key="2">
    <source>
        <dbReference type="EMBL" id="KAB1441746.1"/>
    </source>
</evidence>